<dbReference type="AlphaFoldDB" id="A0AAN6XB47"/>
<name>A0AAN6XB47_9PEZI</name>
<proteinExistence type="predicted"/>
<comment type="caution">
    <text evidence="1">The sequence shown here is derived from an EMBL/GenBank/DDBJ whole genome shotgun (WGS) entry which is preliminary data.</text>
</comment>
<protein>
    <submittedName>
        <fullName evidence="1">Uncharacterized protein</fullName>
    </submittedName>
</protein>
<reference evidence="1" key="1">
    <citation type="journal article" date="2023" name="Mol. Phylogenet. Evol.">
        <title>Genome-scale phylogeny and comparative genomics of the fungal order Sordariales.</title>
        <authorList>
            <person name="Hensen N."/>
            <person name="Bonometti L."/>
            <person name="Westerberg I."/>
            <person name="Brannstrom I.O."/>
            <person name="Guillou S."/>
            <person name="Cros-Aarteil S."/>
            <person name="Calhoun S."/>
            <person name="Haridas S."/>
            <person name="Kuo A."/>
            <person name="Mondo S."/>
            <person name="Pangilinan J."/>
            <person name="Riley R."/>
            <person name="LaButti K."/>
            <person name="Andreopoulos B."/>
            <person name="Lipzen A."/>
            <person name="Chen C."/>
            <person name="Yan M."/>
            <person name="Daum C."/>
            <person name="Ng V."/>
            <person name="Clum A."/>
            <person name="Steindorff A."/>
            <person name="Ohm R.A."/>
            <person name="Martin F."/>
            <person name="Silar P."/>
            <person name="Natvig D.O."/>
            <person name="Lalanne C."/>
            <person name="Gautier V."/>
            <person name="Ament-Velasquez S.L."/>
            <person name="Kruys A."/>
            <person name="Hutchinson M.I."/>
            <person name="Powell A.J."/>
            <person name="Barry K."/>
            <person name="Miller A.N."/>
            <person name="Grigoriev I.V."/>
            <person name="Debuchy R."/>
            <person name="Gladieux P."/>
            <person name="Hiltunen Thoren M."/>
            <person name="Johannesson H."/>
        </authorList>
    </citation>
    <scope>NUCLEOTIDE SEQUENCE</scope>
    <source>
        <strain evidence="1">CBS 315.58</strain>
    </source>
</reference>
<gene>
    <name evidence="1" type="ORF">QBC40DRAFT_300366</name>
</gene>
<organism evidence="1 2">
    <name type="scientific">Triangularia verruculosa</name>
    <dbReference type="NCBI Taxonomy" id="2587418"/>
    <lineage>
        <taxon>Eukaryota</taxon>
        <taxon>Fungi</taxon>
        <taxon>Dikarya</taxon>
        <taxon>Ascomycota</taxon>
        <taxon>Pezizomycotina</taxon>
        <taxon>Sordariomycetes</taxon>
        <taxon>Sordariomycetidae</taxon>
        <taxon>Sordariales</taxon>
        <taxon>Podosporaceae</taxon>
        <taxon>Triangularia</taxon>
    </lineage>
</organism>
<evidence type="ECO:0000313" key="1">
    <source>
        <dbReference type="EMBL" id="KAK4196336.1"/>
    </source>
</evidence>
<evidence type="ECO:0000313" key="2">
    <source>
        <dbReference type="Proteomes" id="UP001303160"/>
    </source>
</evidence>
<keyword evidence="2" id="KW-1185">Reference proteome</keyword>
<dbReference type="Proteomes" id="UP001303160">
    <property type="component" value="Unassembled WGS sequence"/>
</dbReference>
<sequence length="241" mass="27582">MTDHSNINFVELVLEAPTEDELWWLACMTVDTLHFDAGVPLEVLREDARVMWQRYSSPWVYGKGIDRTGVSSFFVATQIFLYMEVLGYIRVTYPKISIMSAFKWSTIKGRLGVQSDFDVNCSDQTIKLAAQQIVTECLADKSMSLNQLLHQCGLMMGEVEGMIWTHPPAAVKAYEKFLAAAIMTMMEMQREENKLQATVKEYDIIHPAEDIKAMEDDWCVVTADDLEEVSPEDNTWRDEMI</sequence>
<accession>A0AAN6XB47</accession>
<dbReference type="EMBL" id="MU863987">
    <property type="protein sequence ID" value="KAK4196336.1"/>
    <property type="molecule type" value="Genomic_DNA"/>
</dbReference>
<reference evidence="1" key="2">
    <citation type="submission" date="2023-05" db="EMBL/GenBank/DDBJ databases">
        <authorList>
            <consortium name="Lawrence Berkeley National Laboratory"/>
            <person name="Steindorff A."/>
            <person name="Hensen N."/>
            <person name="Bonometti L."/>
            <person name="Westerberg I."/>
            <person name="Brannstrom I.O."/>
            <person name="Guillou S."/>
            <person name="Cros-Aarteil S."/>
            <person name="Calhoun S."/>
            <person name="Haridas S."/>
            <person name="Kuo A."/>
            <person name="Mondo S."/>
            <person name="Pangilinan J."/>
            <person name="Riley R."/>
            <person name="Labutti K."/>
            <person name="Andreopoulos B."/>
            <person name="Lipzen A."/>
            <person name="Chen C."/>
            <person name="Yanf M."/>
            <person name="Daum C."/>
            <person name="Ng V."/>
            <person name="Clum A."/>
            <person name="Ohm R."/>
            <person name="Martin F."/>
            <person name="Silar P."/>
            <person name="Natvig D."/>
            <person name="Lalanne C."/>
            <person name="Gautier V."/>
            <person name="Ament-Velasquez S.L."/>
            <person name="Kruys A."/>
            <person name="Hutchinson M.I."/>
            <person name="Powell A.J."/>
            <person name="Barry K."/>
            <person name="Miller A.N."/>
            <person name="Grigoriev I.V."/>
            <person name="Debuchy R."/>
            <person name="Gladieux P."/>
            <person name="Thoren M.H."/>
            <person name="Johannesson H."/>
        </authorList>
    </citation>
    <scope>NUCLEOTIDE SEQUENCE</scope>
    <source>
        <strain evidence="1">CBS 315.58</strain>
    </source>
</reference>